<organism evidence="1 2">
    <name type="scientific">Coprinellus micaceus</name>
    <name type="common">Glistening ink-cap mushroom</name>
    <name type="synonym">Coprinus micaceus</name>
    <dbReference type="NCBI Taxonomy" id="71717"/>
    <lineage>
        <taxon>Eukaryota</taxon>
        <taxon>Fungi</taxon>
        <taxon>Dikarya</taxon>
        <taxon>Basidiomycota</taxon>
        <taxon>Agaricomycotina</taxon>
        <taxon>Agaricomycetes</taxon>
        <taxon>Agaricomycetidae</taxon>
        <taxon>Agaricales</taxon>
        <taxon>Agaricineae</taxon>
        <taxon>Psathyrellaceae</taxon>
        <taxon>Coprinellus</taxon>
    </lineage>
</organism>
<dbReference type="EMBL" id="QPFP01000059">
    <property type="protein sequence ID" value="TEB25143.1"/>
    <property type="molecule type" value="Genomic_DNA"/>
</dbReference>
<comment type="caution">
    <text evidence="1">The sequence shown here is derived from an EMBL/GenBank/DDBJ whole genome shotgun (WGS) entry which is preliminary data.</text>
</comment>
<sequence length="160" mass="17684">MELVVAQDESRGKAELPCVWSVTSGPFRKSSPSRCMAFAWSDESVTRTRKHGGSPPSHHDSTIIQSRAAMAGTPRALASSRYFLFSNVLVRRYGQNLDGEGKYNQSPMTLNEGGRTRSRGYVLNSGEPPLTYGMSAWFVPIKSRNDIRPLECEATPRGTE</sequence>
<dbReference type="AlphaFoldDB" id="A0A4Y7STE4"/>
<evidence type="ECO:0000313" key="2">
    <source>
        <dbReference type="Proteomes" id="UP000298030"/>
    </source>
</evidence>
<protein>
    <submittedName>
        <fullName evidence="1">Uncharacterized protein</fullName>
    </submittedName>
</protein>
<evidence type="ECO:0000313" key="1">
    <source>
        <dbReference type="EMBL" id="TEB25143.1"/>
    </source>
</evidence>
<proteinExistence type="predicted"/>
<name>A0A4Y7STE4_COPMI</name>
<keyword evidence="2" id="KW-1185">Reference proteome</keyword>
<accession>A0A4Y7STE4</accession>
<dbReference type="Proteomes" id="UP000298030">
    <property type="component" value="Unassembled WGS sequence"/>
</dbReference>
<gene>
    <name evidence="1" type="ORF">FA13DRAFT_1187280</name>
</gene>
<reference evidence="1 2" key="1">
    <citation type="journal article" date="2019" name="Nat. Ecol. Evol.">
        <title>Megaphylogeny resolves global patterns of mushroom evolution.</title>
        <authorList>
            <person name="Varga T."/>
            <person name="Krizsan K."/>
            <person name="Foldi C."/>
            <person name="Dima B."/>
            <person name="Sanchez-Garcia M."/>
            <person name="Sanchez-Ramirez S."/>
            <person name="Szollosi G.J."/>
            <person name="Szarkandi J.G."/>
            <person name="Papp V."/>
            <person name="Albert L."/>
            <person name="Andreopoulos W."/>
            <person name="Angelini C."/>
            <person name="Antonin V."/>
            <person name="Barry K.W."/>
            <person name="Bougher N.L."/>
            <person name="Buchanan P."/>
            <person name="Buyck B."/>
            <person name="Bense V."/>
            <person name="Catcheside P."/>
            <person name="Chovatia M."/>
            <person name="Cooper J."/>
            <person name="Damon W."/>
            <person name="Desjardin D."/>
            <person name="Finy P."/>
            <person name="Geml J."/>
            <person name="Haridas S."/>
            <person name="Hughes K."/>
            <person name="Justo A."/>
            <person name="Karasinski D."/>
            <person name="Kautmanova I."/>
            <person name="Kiss B."/>
            <person name="Kocsube S."/>
            <person name="Kotiranta H."/>
            <person name="LaButti K.M."/>
            <person name="Lechner B.E."/>
            <person name="Liimatainen K."/>
            <person name="Lipzen A."/>
            <person name="Lukacs Z."/>
            <person name="Mihaltcheva S."/>
            <person name="Morgado L.N."/>
            <person name="Niskanen T."/>
            <person name="Noordeloos M.E."/>
            <person name="Ohm R.A."/>
            <person name="Ortiz-Santana B."/>
            <person name="Ovrebo C."/>
            <person name="Racz N."/>
            <person name="Riley R."/>
            <person name="Savchenko A."/>
            <person name="Shiryaev A."/>
            <person name="Soop K."/>
            <person name="Spirin V."/>
            <person name="Szebenyi C."/>
            <person name="Tomsovsky M."/>
            <person name="Tulloss R.E."/>
            <person name="Uehling J."/>
            <person name="Grigoriev I.V."/>
            <person name="Vagvolgyi C."/>
            <person name="Papp T."/>
            <person name="Martin F.M."/>
            <person name="Miettinen O."/>
            <person name="Hibbett D.S."/>
            <person name="Nagy L.G."/>
        </authorList>
    </citation>
    <scope>NUCLEOTIDE SEQUENCE [LARGE SCALE GENOMIC DNA]</scope>
    <source>
        <strain evidence="1 2">FP101781</strain>
    </source>
</reference>